<dbReference type="PROSITE" id="PS00303">
    <property type="entry name" value="S100_CABP"/>
    <property type="match status" value="1"/>
</dbReference>
<dbReference type="InterPro" id="IPR018247">
    <property type="entry name" value="EF_Hand_1_Ca_BS"/>
</dbReference>
<evidence type="ECO:0000313" key="5">
    <source>
        <dbReference type="EMBL" id="KAJ7358797.1"/>
    </source>
</evidence>
<dbReference type="Proteomes" id="UP001163046">
    <property type="component" value="Unassembled WGS sequence"/>
</dbReference>
<evidence type="ECO:0000313" key="6">
    <source>
        <dbReference type="Proteomes" id="UP001163046"/>
    </source>
</evidence>
<name>A0A9X0CK56_9CNID</name>
<dbReference type="InterPro" id="IPR050230">
    <property type="entry name" value="CALM/Myosin/TropC-like"/>
</dbReference>
<feature type="compositionally biased region" description="Low complexity" evidence="3">
    <location>
        <begin position="132"/>
        <end position="145"/>
    </location>
</feature>
<dbReference type="SUPFAM" id="SSF47473">
    <property type="entry name" value="EF-hand"/>
    <property type="match status" value="1"/>
</dbReference>
<evidence type="ECO:0000256" key="3">
    <source>
        <dbReference type="SAM" id="MobiDB-lite"/>
    </source>
</evidence>
<proteinExistence type="predicted"/>
<feature type="region of interest" description="Disordered" evidence="3">
    <location>
        <begin position="119"/>
        <end position="145"/>
    </location>
</feature>
<keyword evidence="6" id="KW-1185">Reference proteome</keyword>
<organism evidence="5 6">
    <name type="scientific">Desmophyllum pertusum</name>
    <dbReference type="NCBI Taxonomy" id="174260"/>
    <lineage>
        <taxon>Eukaryota</taxon>
        <taxon>Metazoa</taxon>
        <taxon>Cnidaria</taxon>
        <taxon>Anthozoa</taxon>
        <taxon>Hexacorallia</taxon>
        <taxon>Scleractinia</taxon>
        <taxon>Caryophylliina</taxon>
        <taxon>Caryophylliidae</taxon>
        <taxon>Desmophyllum</taxon>
    </lineage>
</organism>
<dbReference type="FunFam" id="1.10.238.10:FF:000178">
    <property type="entry name" value="Calmodulin-2 A"/>
    <property type="match status" value="1"/>
</dbReference>
<dbReference type="Pfam" id="PF13833">
    <property type="entry name" value="EF-hand_8"/>
    <property type="match status" value="1"/>
</dbReference>
<dbReference type="GO" id="GO:0005509">
    <property type="term" value="F:calcium ion binding"/>
    <property type="evidence" value="ECO:0007669"/>
    <property type="project" value="InterPro"/>
</dbReference>
<dbReference type="AlphaFoldDB" id="A0A9X0CK56"/>
<dbReference type="PROSITE" id="PS00018">
    <property type="entry name" value="EF_HAND_1"/>
    <property type="match status" value="1"/>
</dbReference>
<gene>
    <name evidence="5" type="ORF">OS493_021576</name>
</gene>
<dbReference type="Gene3D" id="1.10.238.10">
    <property type="entry name" value="EF-hand"/>
    <property type="match status" value="2"/>
</dbReference>
<sequence length="145" mass="16612">MRMLGSNPTDSQVQELVNAKDFDGDGTINFEEFVNMIEEHNSEEEDDNLFMIFSIFDPEHNGFIEGKHIKKSLLCLTDVPNEEVDEIIQKARITDDRKMTLEEFSALFVPLICRSEGERGYHGDRRSWTGRSNSSQANSEDSSFL</sequence>
<dbReference type="InterPro" id="IPR002048">
    <property type="entry name" value="EF_hand_dom"/>
</dbReference>
<dbReference type="PANTHER" id="PTHR23048:SF0">
    <property type="entry name" value="CALMODULIN LIKE 3"/>
    <property type="match status" value="1"/>
</dbReference>
<keyword evidence="2" id="KW-0106">Calcium</keyword>
<evidence type="ECO:0000256" key="1">
    <source>
        <dbReference type="ARBA" id="ARBA00022737"/>
    </source>
</evidence>
<dbReference type="InterPro" id="IPR001751">
    <property type="entry name" value="S100/CaBP7/8-like_CS"/>
</dbReference>
<dbReference type="EMBL" id="MU827315">
    <property type="protein sequence ID" value="KAJ7358797.1"/>
    <property type="molecule type" value="Genomic_DNA"/>
</dbReference>
<feature type="domain" description="EF-hand" evidence="4">
    <location>
        <begin position="8"/>
        <end position="43"/>
    </location>
</feature>
<keyword evidence="1" id="KW-0677">Repeat</keyword>
<reference evidence="5" key="1">
    <citation type="submission" date="2023-01" db="EMBL/GenBank/DDBJ databases">
        <title>Genome assembly of the deep-sea coral Lophelia pertusa.</title>
        <authorList>
            <person name="Herrera S."/>
            <person name="Cordes E."/>
        </authorList>
    </citation>
    <scope>NUCLEOTIDE SEQUENCE</scope>
    <source>
        <strain evidence="5">USNM1676648</strain>
        <tissue evidence="5">Polyp</tissue>
    </source>
</reference>
<comment type="caution">
    <text evidence="5">The sequence shown here is derived from an EMBL/GenBank/DDBJ whole genome shotgun (WGS) entry which is preliminary data.</text>
</comment>
<protein>
    <recommendedName>
        <fullName evidence="4">EF-hand domain-containing protein</fullName>
    </recommendedName>
</protein>
<dbReference type="Pfam" id="PF13499">
    <property type="entry name" value="EF-hand_7"/>
    <property type="match status" value="1"/>
</dbReference>
<dbReference type="InterPro" id="IPR011992">
    <property type="entry name" value="EF-hand-dom_pair"/>
</dbReference>
<dbReference type="PANTHER" id="PTHR23048">
    <property type="entry name" value="MYOSIN LIGHT CHAIN 1, 3"/>
    <property type="match status" value="1"/>
</dbReference>
<dbReference type="GO" id="GO:0016460">
    <property type="term" value="C:myosin II complex"/>
    <property type="evidence" value="ECO:0007669"/>
    <property type="project" value="TreeGrafter"/>
</dbReference>
<evidence type="ECO:0000256" key="2">
    <source>
        <dbReference type="ARBA" id="ARBA00022837"/>
    </source>
</evidence>
<dbReference type="SMART" id="SM00054">
    <property type="entry name" value="EFh"/>
    <property type="match status" value="3"/>
</dbReference>
<dbReference type="OrthoDB" id="5963774at2759"/>
<accession>A0A9X0CK56</accession>
<evidence type="ECO:0000259" key="4">
    <source>
        <dbReference type="PROSITE" id="PS50222"/>
    </source>
</evidence>
<dbReference type="PROSITE" id="PS50222">
    <property type="entry name" value="EF_HAND_2"/>
    <property type="match status" value="1"/>
</dbReference>